<protein>
    <recommendedName>
        <fullName evidence="3">F-box domain-containing protein</fullName>
    </recommendedName>
</protein>
<reference evidence="1 2" key="1">
    <citation type="journal article" date="2020" name="ISME J.">
        <title>Uncovering the hidden diversity of litter-decomposition mechanisms in mushroom-forming fungi.</title>
        <authorList>
            <person name="Floudas D."/>
            <person name="Bentzer J."/>
            <person name="Ahren D."/>
            <person name="Johansson T."/>
            <person name="Persson P."/>
            <person name="Tunlid A."/>
        </authorList>
    </citation>
    <scope>NUCLEOTIDE SEQUENCE [LARGE SCALE GENOMIC DNA]</scope>
    <source>
        <strain evidence="1 2">CBS 101986</strain>
    </source>
</reference>
<dbReference type="Proteomes" id="UP000567179">
    <property type="component" value="Unassembled WGS sequence"/>
</dbReference>
<name>A0A8H5F7R7_9AGAR</name>
<dbReference type="SUPFAM" id="SSF52047">
    <property type="entry name" value="RNI-like"/>
    <property type="match status" value="1"/>
</dbReference>
<accession>A0A8H5F7R7</accession>
<gene>
    <name evidence="1" type="ORF">D9619_004239</name>
</gene>
<evidence type="ECO:0000313" key="1">
    <source>
        <dbReference type="EMBL" id="KAF5326834.1"/>
    </source>
</evidence>
<evidence type="ECO:0000313" key="2">
    <source>
        <dbReference type="Proteomes" id="UP000567179"/>
    </source>
</evidence>
<sequence>MNKIALATSIIELERRRCELQEELDFTIRKLDKQRAQHAALVNKDTSPIYRLPNELLMSIFIMQQRDDRAGRYADRKRYYHVQVLARVSQHWRSTVFGTPLLWNVLDLRLRNIQPENQRFLKFLDAQLLHSGTCPLDITLEYLQTRNIGEYFSRLACHASRWRRLSILALDEFQETERLLRGAHTPMLKFLSVTSGPVPPTEDLAPAMRSHRRTVAITPSICISNTKLLGFVRIAGHALGCIYPPLVAVTVLHLDGWAQPVMTDHDIVHILRATPSLNHLSLNKLTLYHSRDPMEAPPALVTLPHLQSLRVRGPCSPLQRFFSIMDTPVLHSLAMYQIPDIKHVLLKTVRSLTLDGCPMDAQDIRELTHMLPAITQLDVDDDMPAIFRVLNPELGAPAWLHLHELRLNYLTSADVSDLSAFLLARQRCKETRSIDTVYLDRRSRLSLRQRNALDTICATAKVFQHDQVDDLWPADLPYDDVHDCFV</sequence>
<organism evidence="1 2">
    <name type="scientific">Psilocybe cf. subviscida</name>
    <dbReference type="NCBI Taxonomy" id="2480587"/>
    <lineage>
        <taxon>Eukaryota</taxon>
        <taxon>Fungi</taxon>
        <taxon>Dikarya</taxon>
        <taxon>Basidiomycota</taxon>
        <taxon>Agaricomycotina</taxon>
        <taxon>Agaricomycetes</taxon>
        <taxon>Agaricomycetidae</taxon>
        <taxon>Agaricales</taxon>
        <taxon>Agaricineae</taxon>
        <taxon>Strophariaceae</taxon>
        <taxon>Psilocybe</taxon>
    </lineage>
</organism>
<dbReference type="InterPro" id="IPR032675">
    <property type="entry name" value="LRR_dom_sf"/>
</dbReference>
<proteinExistence type="predicted"/>
<keyword evidence="2" id="KW-1185">Reference proteome</keyword>
<dbReference type="Gene3D" id="3.80.10.10">
    <property type="entry name" value="Ribonuclease Inhibitor"/>
    <property type="match status" value="1"/>
</dbReference>
<dbReference type="AlphaFoldDB" id="A0A8H5F7R7"/>
<evidence type="ECO:0008006" key="3">
    <source>
        <dbReference type="Google" id="ProtNLM"/>
    </source>
</evidence>
<dbReference type="OrthoDB" id="3203373at2759"/>
<dbReference type="EMBL" id="JAACJJ010000014">
    <property type="protein sequence ID" value="KAF5326834.1"/>
    <property type="molecule type" value="Genomic_DNA"/>
</dbReference>
<comment type="caution">
    <text evidence="1">The sequence shown here is derived from an EMBL/GenBank/DDBJ whole genome shotgun (WGS) entry which is preliminary data.</text>
</comment>